<name>A0A6H1ZKL8_9ZZZZ</name>
<organism evidence="2">
    <name type="scientific">viral metagenome</name>
    <dbReference type="NCBI Taxonomy" id="1070528"/>
    <lineage>
        <taxon>unclassified sequences</taxon>
        <taxon>metagenomes</taxon>
        <taxon>organismal metagenomes</taxon>
    </lineage>
</organism>
<proteinExistence type="predicted"/>
<feature type="region of interest" description="Disordered" evidence="1">
    <location>
        <begin position="71"/>
        <end position="91"/>
    </location>
</feature>
<dbReference type="EMBL" id="MT144061">
    <property type="protein sequence ID" value="QJA47867.1"/>
    <property type="molecule type" value="Genomic_DNA"/>
</dbReference>
<accession>A0A6H1ZKL8</accession>
<gene>
    <name evidence="2" type="ORF">TM448A00751_0005</name>
</gene>
<reference evidence="2" key="1">
    <citation type="submission" date="2020-03" db="EMBL/GenBank/DDBJ databases">
        <title>The deep terrestrial virosphere.</title>
        <authorList>
            <person name="Holmfeldt K."/>
            <person name="Nilsson E."/>
            <person name="Simone D."/>
            <person name="Lopez-Fernandez M."/>
            <person name="Wu X."/>
            <person name="de Brujin I."/>
            <person name="Lundin D."/>
            <person name="Andersson A."/>
            <person name="Bertilsson S."/>
            <person name="Dopson M."/>
        </authorList>
    </citation>
    <scope>NUCLEOTIDE SEQUENCE</scope>
    <source>
        <strain evidence="2">TM448A00751</strain>
    </source>
</reference>
<evidence type="ECO:0000256" key="1">
    <source>
        <dbReference type="SAM" id="MobiDB-lite"/>
    </source>
</evidence>
<dbReference type="AlphaFoldDB" id="A0A6H1ZKL8"/>
<evidence type="ECO:0000313" key="2">
    <source>
        <dbReference type="EMBL" id="QJA47867.1"/>
    </source>
</evidence>
<sequence length="91" mass="10609">MKAKYADIGSINVRCIEECAELIHILCKVERFGLEKFYPDKPEVKNWQLVLQEIEDVERLCRNIKKAINRATSEEEALRGGEVKDEDRKTD</sequence>
<feature type="compositionally biased region" description="Basic and acidic residues" evidence="1">
    <location>
        <begin position="72"/>
        <end position="91"/>
    </location>
</feature>
<protein>
    <submittedName>
        <fullName evidence="2">Uncharacterized protein</fullName>
    </submittedName>
</protein>